<dbReference type="AlphaFoldDB" id="A0A4Y2V2Z4"/>
<dbReference type="Proteomes" id="UP000499080">
    <property type="component" value="Unassembled WGS sequence"/>
</dbReference>
<organism evidence="2 3">
    <name type="scientific">Araneus ventricosus</name>
    <name type="common">Orbweaver spider</name>
    <name type="synonym">Epeira ventricosa</name>
    <dbReference type="NCBI Taxonomy" id="182803"/>
    <lineage>
        <taxon>Eukaryota</taxon>
        <taxon>Metazoa</taxon>
        <taxon>Ecdysozoa</taxon>
        <taxon>Arthropoda</taxon>
        <taxon>Chelicerata</taxon>
        <taxon>Arachnida</taxon>
        <taxon>Araneae</taxon>
        <taxon>Araneomorphae</taxon>
        <taxon>Entelegynae</taxon>
        <taxon>Araneoidea</taxon>
        <taxon>Araneidae</taxon>
        <taxon>Araneus</taxon>
    </lineage>
</organism>
<reference evidence="2 3" key="1">
    <citation type="journal article" date="2019" name="Sci. Rep.">
        <title>Orb-weaving spider Araneus ventricosus genome elucidates the spidroin gene catalogue.</title>
        <authorList>
            <person name="Kono N."/>
            <person name="Nakamura H."/>
            <person name="Ohtoshi R."/>
            <person name="Moran D.A.P."/>
            <person name="Shinohara A."/>
            <person name="Yoshida Y."/>
            <person name="Fujiwara M."/>
            <person name="Mori M."/>
            <person name="Tomita M."/>
            <person name="Arakawa K."/>
        </authorList>
    </citation>
    <scope>NUCLEOTIDE SEQUENCE [LARGE SCALE GENOMIC DNA]</scope>
</reference>
<evidence type="ECO:0000313" key="3">
    <source>
        <dbReference type="Proteomes" id="UP000499080"/>
    </source>
</evidence>
<dbReference type="EMBL" id="BGPR01042550">
    <property type="protein sequence ID" value="GBO18988.1"/>
    <property type="molecule type" value="Genomic_DNA"/>
</dbReference>
<protein>
    <submittedName>
        <fullName evidence="2">Uncharacterized protein</fullName>
    </submittedName>
</protein>
<dbReference type="EMBL" id="BGPR01042386">
    <property type="protein sequence ID" value="GBO18795.1"/>
    <property type="molecule type" value="Genomic_DNA"/>
</dbReference>
<name>A0A4Y2V2Z4_ARAVE</name>
<sequence>MPVVPKFIYLFTSRLRRMHLRKQEHVTLACFFIKARQCVIVSPQTIPTGSKANLSRRARDACPLSLPVNQADIPTDNLQIVGQITTNDTLVAVCLLRW</sequence>
<accession>A0A4Y2V2Z4</accession>
<comment type="caution">
    <text evidence="2">The sequence shown here is derived from an EMBL/GenBank/DDBJ whole genome shotgun (WGS) entry which is preliminary data.</text>
</comment>
<keyword evidence="3" id="KW-1185">Reference proteome</keyword>
<evidence type="ECO:0000313" key="2">
    <source>
        <dbReference type="EMBL" id="GBO18988.1"/>
    </source>
</evidence>
<gene>
    <name evidence="1" type="ORF">AVEN_139273_1</name>
    <name evidence="2" type="ORF">AVEN_157066_1</name>
</gene>
<proteinExistence type="predicted"/>
<evidence type="ECO:0000313" key="1">
    <source>
        <dbReference type="EMBL" id="GBO18795.1"/>
    </source>
</evidence>